<name>A0A7C4AQ75_9BACT</name>
<dbReference type="InterPro" id="IPR052926">
    <property type="entry name" value="Metallo-beta-lactamase_dom"/>
</dbReference>
<feature type="domain" description="Metallo-beta-lactamase" evidence="1">
    <location>
        <begin position="25"/>
        <end position="254"/>
    </location>
</feature>
<dbReference type="Gene3D" id="3.60.15.10">
    <property type="entry name" value="Ribonuclease Z/Hydroxyacylglutathione hydrolase-like"/>
    <property type="match status" value="1"/>
</dbReference>
<dbReference type="PANTHER" id="PTHR13754:SF13">
    <property type="entry name" value="METALLO-BETA-LACTAMASE SUPERFAMILY PROTEIN (AFU_ORTHOLOGUE AFUA_3G07630)"/>
    <property type="match status" value="1"/>
</dbReference>
<evidence type="ECO:0000259" key="1">
    <source>
        <dbReference type="SMART" id="SM00849"/>
    </source>
</evidence>
<comment type="caution">
    <text evidence="2">The sequence shown here is derived from an EMBL/GenBank/DDBJ whole genome shotgun (WGS) entry which is preliminary data.</text>
</comment>
<gene>
    <name evidence="2" type="ORF">ENV54_00320</name>
</gene>
<dbReference type="AlphaFoldDB" id="A0A7C4AQ75"/>
<dbReference type="Pfam" id="PF00753">
    <property type="entry name" value="Lactamase_B"/>
    <property type="match status" value="1"/>
</dbReference>
<dbReference type="PANTHER" id="PTHR13754">
    <property type="entry name" value="METALLO-BETA-LACTAMASE SUPERFAMILY PROTEIN"/>
    <property type="match status" value="1"/>
</dbReference>
<dbReference type="SMART" id="SM00849">
    <property type="entry name" value="Lactamase_B"/>
    <property type="match status" value="1"/>
</dbReference>
<dbReference type="CDD" id="cd07713">
    <property type="entry name" value="DHPS-like_MBL-fold"/>
    <property type="match status" value="1"/>
</dbReference>
<protein>
    <submittedName>
        <fullName evidence="2">MBL fold metallo-hydrolase</fullName>
    </submittedName>
</protein>
<sequence length="284" mass="31110">MSAGSIKITILVDNTPGRAGLIAEHGLSVWIEAEGRRILFDTGQGKALRENAHQLGIRLDETDMVVLSHGHYDHTGGLAEMVRIAPRMRLVLHPDAVLSRYSLQTGRPPRSIGMPPESRSALEQIAREQRLIWATQPLSYTSCIGLSGPIPRQIPFEEDEAGGHFFLDPEGKRRDCLADDQALWIEAQEGMVICVGCCHAGLINTLTYIRQLSANSRILALIGGFHLLEADSSRLERTVEALSFLSPKVLIPCHCTGEQAIQRLRGAFGEGQVLVGYLGLTAQF</sequence>
<evidence type="ECO:0000313" key="2">
    <source>
        <dbReference type="EMBL" id="HGH59719.1"/>
    </source>
</evidence>
<organism evidence="2">
    <name type="scientific">Desulfomonile tiedjei</name>
    <dbReference type="NCBI Taxonomy" id="2358"/>
    <lineage>
        <taxon>Bacteria</taxon>
        <taxon>Pseudomonadati</taxon>
        <taxon>Thermodesulfobacteriota</taxon>
        <taxon>Desulfomonilia</taxon>
        <taxon>Desulfomonilales</taxon>
        <taxon>Desulfomonilaceae</taxon>
        <taxon>Desulfomonile</taxon>
    </lineage>
</organism>
<reference evidence="2" key="1">
    <citation type="journal article" date="2020" name="mSystems">
        <title>Genome- and Community-Level Interaction Insights into Carbon Utilization and Element Cycling Functions of Hydrothermarchaeota in Hydrothermal Sediment.</title>
        <authorList>
            <person name="Zhou Z."/>
            <person name="Liu Y."/>
            <person name="Xu W."/>
            <person name="Pan J."/>
            <person name="Luo Z.H."/>
            <person name="Li M."/>
        </authorList>
    </citation>
    <scope>NUCLEOTIDE SEQUENCE [LARGE SCALE GENOMIC DNA]</scope>
    <source>
        <strain evidence="2">SpSt-769</strain>
    </source>
</reference>
<dbReference type="GO" id="GO:0016787">
    <property type="term" value="F:hydrolase activity"/>
    <property type="evidence" value="ECO:0007669"/>
    <property type="project" value="UniProtKB-KW"/>
</dbReference>
<dbReference type="GO" id="GO:0016740">
    <property type="term" value="F:transferase activity"/>
    <property type="evidence" value="ECO:0007669"/>
    <property type="project" value="TreeGrafter"/>
</dbReference>
<accession>A0A7C4AQ75</accession>
<dbReference type="InterPro" id="IPR036866">
    <property type="entry name" value="RibonucZ/Hydroxyglut_hydro"/>
</dbReference>
<dbReference type="InterPro" id="IPR001279">
    <property type="entry name" value="Metallo-B-lactamas"/>
</dbReference>
<dbReference type="SUPFAM" id="SSF56281">
    <property type="entry name" value="Metallo-hydrolase/oxidoreductase"/>
    <property type="match status" value="1"/>
</dbReference>
<dbReference type="EMBL" id="DTGT01000011">
    <property type="protein sequence ID" value="HGH59719.1"/>
    <property type="molecule type" value="Genomic_DNA"/>
</dbReference>
<keyword evidence="2" id="KW-0378">Hydrolase</keyword>
<proteinExistence type="predicted"/>
<dbReference type="InterPro" id="IPR041712">
    <property type="entry name" value="DHPS-like_MBL-fold"/>
</dbReference>